<feature type="compositionally biased region" description="Acidic residues" evidence="1">
    <location>
        <begin position="42"/>
        <end position="58"/>
    </location>
</feature>
<feature type="compositionally biased region" description="Low complexity" evidence="1">
    <location>
        <begin position="96"/>
        <end position="109"/>
    </location>
</feature>
<sequence length="1291" mass="145724">MRIKKGLIVLSFIFPLFFYLNLSFVQATENEMEPSSAISKEGEEEVPDESTTSEDDSTSGEQSNEVHNEEELDDATEQSTEETAVEEEVEDEVTNEDTLNSSEETSTETNDVEEQVDSPQPEQQTIEEDNNESVQTEERVTTKSTTVKEVTGPPYEYGDRAPQISTFKEKLNAIGFGNITVTDYFGSYTKTKVKGFQNYYGLPVTGIVDQVTLDKIDEVYVSPLQYGKRHDDTILLKEMMNSIGYGNITVTTYFGSYTEKRLKKFQSDYGLVVNGIADSVTWNTLTSVYEAGYQQGDRADGIVEMKEKMHRLGFGGMSITSYFGSYTKQRVKDFQGYYGLEVTGIADRKTLDKMDDVLASPLQEGKRHEDTVQLKENLNRLGFGSIKVTNFFGSYTDKKLRHFQDYYGLVANGIGDEPTLAKLAEIVNTPFQNGQRHEDIVTMKKQLNRLGFGTIKVSSYYGNYTERVVRKFQEYYGLVANGIADPVTLERLNKEFDKGFQYGARHEGISELKVKLNSLGFGHIQVTDYYGSYTEKKVKDFQQYYGLNVTGKADMQTQDKIDTVLVSDYQEGKRHDGIIPMKKQLNWLGYGYISETNYFGSYTEKKVRHFQADHNLPVSGIAEENTRKKIADQFNAMLQVGSRHDSVIKLKQDLIKVGFGGMKVTNYYGNYTKQRVEDFQQYYGLKVTGQGDYETVKMLDDILASPFQYGKNSSDTIGLKKKLNQIGFGQIQVTDYYGAYTKKKVKGLQSYYGLQVNGIVDPPTMSKIDKVYNSPFQEGKRHEDTIQLKENLNRLGFGAIQVTTYFGSYTDKKLREFQSYYGLRVNGIADERTWAKMDEILASPFQYGKSHPDTKQLKRYLNRLGYDGIQVTTFFGSFTEKRLKEFQRDYDLPVSGIADEKTWAALEEAAESKETITYTYYDQTLDQAINAQMSRSPQTDKYRNEPGYVSADYVSITETGVITENGVRLRTKPNFDGDIAATVYSGTRVTILNTVTGAEYNGSTKWYEITYNGDTLYVHSSLADPNGMVATTTASINVRADASTSSHIYGTLPKGYQVTIIDKGANWHQISYTTWRNATSSDVKYYMDPANNDQFQHLLLTESVGVSADELNNVLESKGVLDGMGQAFIDGGKKYSVNEAYLISHALLETGHGTSSLANGSIEVGLNQNGQAVIVNSSNRDNLTNIKKTYNMFGIKAYDSCPLTCGATHAYEQGWTTPYKAIVGGAEFIGRDYIHNEYEQNTLYKMRWNINSPWKQYATDIGWAAKQVYGIKNIYSQLNNPTLHFDIPKFK</sequence>
<evidence type="ECO:0000313" key="3">
    <source>
        <dbReference type="EMBL" id="KGX87248.1"/>
    </source>
</evidence>
<dbReference type="Gene3D" id="2.30.30.40">
    <property type="entry name" value="SH3 Domains"/>
    <property type="match status" value="2"/>
</dbReference>
<feature type="domain" description="SH3b" evidence="2">
    <location>
        <begin position="957"/>
        <end position="1027"/>
    </location>
</feature>
<evidence type="ECO:0000313" key="4">
    <source>
        <dbReference type="Proteomes" id="UP000030401"/>
    </source>
</evidence>
<dbReference type="GO" id="GO:0004040">
    <property type="term" value="F:amidase activity"/>
    <property type="evidence" value="ECO:0007669"/>
    <property type="project" value="InterPro"/>
</dbReference>
<dbReference type="STRING" id="1385512.N784_16310"/>
<accession>A0A0A5G7U5</accession>
<dbReference type="eggNOG" id="COG4193">
    <property type="taxonomic scope" value="Bacteria"/>
</dbReference>
<dbReference type="Pfam" id="PF08239">
    <property type="entry name" value="SH3_3"/>
    <property type="match status" value="2"/>
</dbReference>
<dbReference type="RefSeq" id="WP_052127182.1">
    <property type="nucleotide sequence ID" value="NZ_AVPG01000008.1"/>
</dbReference>
<protein>
    <recommendedName>
        <fullName evidence="2">SH3b domain-containing protein</fullName>
    </recommendedName>
</protein>
<dbReference type="InterPro" id="IPR052354">
    <property type="entry name" value="Cell_Wall_Dynamics_Protein"/>
</dbReference>
<dbReference type="InterPro" id="IPR036365">
    <property type="entry name" value="PGBD-like_sf"/>
</dbReference>
<dbReference type="InterPro" id="IPR002477">
    <property type="entry name" value="Peptidoglycan-bd-like"/>
</dbReference>
<dbReference type="InterPro" id="IPR003646">
    <property type="entry name" value="SH3-like_bac-type"/>
</dbReference>
<dbReference type="Pfam" id="PF01471">
    <property type="entry name" value="PG_binding_1"/>
    <property type="match status" value="11"/>
</dbReference>
<dbReference type="SMART" id="SM00287">
    <property type="entry name" value="SH3b"/>
    <property type="match status" value="2"/>
</dbReference>
<dbReference type="eggNOG" id="COG3409">
    <property type="taxonomic scope" value="Bacteria"/>
</dbReference>
<dbReference type="SUPFAM" id="SSF47090">
    <property type="entry name" value="PGBD-like"/>
    <property type="match status" value="11"/>
</dbReference>
<feature type="compositionally biased region" description="Acidic residues" evidence="1">
    <location>
        <begin position="70"/>
        <end position="95"/>
    </location>
</feature>
<dbReference type="InterPro" id="IPR036366">
    <property type="entry name" value="PGBDSf"/>
</dbReference>
<dbReference type="SMART" id="SM00047">
    <property type="entry name" value="LYZ2"/>
    <property type="match status" value="1"/>
</dbReference>
<dbReference type="EMBL" id="AVPG01000008">
    <property type="protein sequence ID" value="KGX87248.1"/>
    <property type="molecule type" value="Genomic_DNA"/>
</dbReference>
<evidence type="ECO:0000259" key="2">
    <source>
        <dbReference type="PROSITE" id="PS51781"/>
    </source>
</evidence>
<dbReference type="Gene3D" id="1.10.530.10">
    <property type="match status" value="1"/>
</dbReference>
<comment type="caution">
    <text evidence="3">The sequence shown here is derived from an EMBL/GenBank/DDBJ whole genome shotgun (WGS) entry which is preliminary data.</text>
</comment>
<name>A0A0A5G7U5_9BACI</name>
<feature type="compositionally biased region" description="Low complexity" evidence="1">
    <location>
        <begin position="142"/>
        <end position="151"/>
    </location>
</feature>
<dbReference type="PROSITE" id="PS51781">
    <property type="entry name" value="SH3B"/>
    <property type="match status" value="1"/>
</dbReference>
<dbReference type="Gene3D" id="1.10.101.10">
    <property type="entry name" value="PGBD-like superfamily/PGBD"/>
    <property type="match status" value="11"/>
</dbReference>
<dbReference type="InterPro" id="IPR002901">
    <property type="entry name" value="MGlyc_endo_b_GlcNAc-like_dom"/>
</dbReference>
<keyword evidence="4" id="KW-1185">Reference proteome</keyword>
<gene>
    <name evidence="3" type="ORF">N784_16310</name>
</gene>
<reference evidence="3 4" key="1">
    <citation type="submission" date="2013-08" db="EMBL/GenBank/DDBJ databases">
        <authorList>
            <person name="Huang J."/>
            <person name="Wang G."/>
        </authorList>
    </citation>
    <scope>NUCLEOTIDE SEQUENCE [LARGE SCALE GENOMIC DNA]</scope>
    <source>
        <strain evidence="3 4">JSM 072002</strain>
    </source>
</reference>
<dbReference type="Proteomes" id="UP000030401">
    <property type="component" value="Unassembled WGS sequence"/>
</dbReference>
<dbReference type="PANTHER" id="PTHR34408">
    <property type="entry name" value="FAMILY PROTEIN, PUTATIVE-RELATED"/>
    <property type="match status" value="1"/>
</dbReference>
<dbReference type="Pfam" id="PF01832">
    <property type="entry name" value="Glucosaminidase"/>
    <property type="match status" value="1"/>
</dbReference>
<organism evidence="3 4">
    <name type="scientific">Pontibacillus litoralis JSM 072002</name>
    <dbReference type="NCBI Taxonomy" id="1385512"/>
    <lineage>
        <taxon>Bacteria</taxon>
        <taxon>Bacillati</taxon>
        <taxon>Bacillota</taxon>
        <taxon>Bacilli</taxon>
        <taxon>Bacillales</taxon>
        <taxon>Bacillaceae</taxon>
        <taxon>Pontibacillus</taxon>
    </lineage>
</organism>
<proteinExistence type="predicted"/>
<dbReference type="PANTHER" id="PTHR34408:SF1">
    <property type="entry name" value="GLYCOSYL HYDROLASE FAMILY 19 DOMAIN-CONTAINING PROTEIN HI_1415"/>
    <property type="match status" value="1"/>
</dbReference>
<feature type="region of interest" description="Disordered" evidence="1">
    <location>
        <begin position="33"/>
        <end position="157"/>
    </location>
</feature>
<evidence type="ECO:0000256" key="1">
    <source>
        <dbReference type="SAM" id="MobiDB-lite"/>
    </source>
</evidence>
<dbReference type="OrthoDB" id="9816557at2"/>